<gene>
    <name evidence="9" type="ORF">O166_00430</name>
</gene>
<evidence type="ECO:0000313" key="9">
    <source>
        <dbReference type="EMBL" id="ERE13959.1"/>
    </source>
</evidence>
<evidence type="ECO:0000256" key="7">
    <source>
        <dbReference type="ARBA" id="ARBA00023239"/>
    </source>
</evidence>
<keyword evidence="4 8" id="KW-0378">Hydrolase</keyword>
<dbReference type="PANTHER" id="PTHR13604">
    <property type="entry name" value="DC12-RELATED"/>
    <property type="match status" value="1"/>
</dbReference>
<protein>
    <recommendedName>
        <fullName evidence="8">Abasic site processing protein</fullName>
        <ecNumber evidence="8">3.4.-.-</ecNumber>
    </recommendedName>
</protein>
<dbReference type="EMBL" id="AVPH01000112">
    <property type="protein sequence ID" value="ERE13959.1"/>
    <property type="molecule type" value="Genomic_DNA"/>
</dbReference>
<comment type="similarity">
    <text evidence="1 8">Belongs to the SOS response-associated peptidase family.</text>
</comment>
<sequence>MAFQRGFLTKHRPTVVGAVSLSAIKSGKENMCVNFIPPSRGQLREWFGCDPGEWQWQDEAWQDYPAPILTRDGLQMASYGFIPKRHQPEGMRLSTMNARAETIGQLRSYRDAWRNCQLCLVPMRAFYEPCYESGRAVRTKISMADGAPFAVAGLWREWREADGSISLAFTQITINADGHGVMGRMHRPGDEKRSLVIIPAALHQEWLHCRNPEQARAFLQLFSAEAMRAESEIPNPPLQGSLFD</sequence>
<keyword evidence="10" id="KW-1185">Reference proteome</keyword>
<keyword evidence="2 8" id="KW-0645">Protease</keyword>
<name>A0ABN0N9E2_9NEIS</name>
<keyword evidence="5" id="KW-0190">Covalent protein-DNA linkage</keyword>
<evidence type="ECO:0000256" key="3">
    <source>
        <dbReference type="ARBA" id="ARBA00022763"/>
    </source>
</evidence>
<dbReference type="EC" id="3.4.-.-" evidence="8"/>
<dbReference type="SUPFAM" id="SSF143081">
    <property type="entry name" value="BB1717-like"/>
    <property type="match status" value="1"/>
</dbReference>
<dbReference type="Gene3D" id="3.90.1680.10">
    <property type="entry name" value="SOS response associated peptidase-like"/>
    <property type="match status" value="1"/>
</dbReference>
<evidence type="ECO:0000313" key="10">
    <source>
        <dbReference type="Proteomes" id="UP000016426"/>
    </source>
</evidence>
<evidence type="ECO:0000256" key="2">
    <source>
        <dbReference type="ARBA" id="ARBA00022670"/>
    </source>
</evidence>
<evidence type="ECO:0000256" key="8">
    <source>
        <dbReference type="RuleBase" id="RU364100"/>
    </source>
</evidence>
<proteinExistence type="inferred from homology"/>
<dbReference type="PANTHER" id="PTHR13604:SF0">
    <property type="entry name" value="ABASIC SITE PROCESSING PROTEIN HMCES"/>
    <property type="match status" value="1"/>
</dbReference>
<comment type="caution">
    <text evidence="9">The sequence shown here is derived from an EMBL/GenBank/DDBJ whole genome shotgun (WGS) entry which is preliminary data.</text>
</comment>
<reference evidence="9 10" key="1">
    <citation type="journal article" date="2013" name="Genome Announc.">
        <title>Genome Sequence of the Pigment-Producing Bacterium Pseudogulbenkiania ferrooxidans, Isolated from Loktak Lake.</title>
        <authorList>
            <person name="Puranik S."/>
            <person name="Talkal R."/>
            <person name="Qureshi A."/>
            <person name="Khardenavis A."/>
            <person name="Kapley A."/>
            <person name="Purohit H.J."/>
        </authorList>
    </citation>
    <scope>NUCLEOTIDE SEQUENCE [LARGE SCALE GENOMIC DNA]</scope>
    <source>
        <strain evidence="9 10">EGD-HP2</strain>
    </source>
</reference>
<keyword evidence="7" id="KW-0456">Lyase</keyword>
<evidence type="ECO:0000256" key="6">
    <source>
        <dbReference type="ARBA" id="ARBA00023125"/>
    </source>
</evidence>
<evidence type="ECO:0000256" key="5">
    <source>
        <dbReference type="ARBA" id="ARBA00023124"/>
    </source>
</evidence>
<keyword evidence="6" id="KW-0238">DNA-binding</keyword>
<evidence type="ECO:0000256" key="4">
    <source>
        <dbReference type="ARBA" id="ARBA00022801"/>
    </source>
</evidence>
<accession>A0ABN0N9E2</accession>
<evidence type="ECO:0000256" key="1">
    <source>
        <dbReference type="ARBA" id="ARBA00008136"/>
    </source>
</evidence>
<dbReference type="Pfam" id="PF02586">
    <property type="entry name" value="SRAP"/>
    <property type="match status" value="1"/>
</dbReference>
<dbReference type="InterPro" id="IPR036590">
    <property type="entry name" value="SRAP-like"/>
</dbReference>
<dbReference type="InterPro" id="IPR003738">
    <property type="entry name" value="SRAP"/>
</dbReference>
<keyword evidence="3" id="KW-0227">DNA damage</keyword>
<dbReference type="Proteomes" id="UP000016426">
    <property type="component" value="Unassembled WGS sequence"/>
</dbReference>
<organism evidence="9 10">
    <name type="scientific">Pseudogulbenkiania ferrooxidans EGD-HP2</name>
    <dbReference type="NCBI Taxonomy" id="1388764"/>
    <lineage>
        <taxon>Bacteria</taxon>
        <taxon>Pseudomonadati</taxon>
        <taxon>Pseudomonadota</taxon>
        <taxon>Betaproteobacteria</taxon>
        <taxon>Neisseriales</taxon>
        <taxon>Chromobacteriaceae</taxon>
        <taxon>Pseudogulbenkiania</taxon>
    </lineage>
</organism>